<feature type="domain" description="Amidohydrolase-related" evidence="2">
    <location>
        <begin position="84"/>
        <end position="306"/>
    </location>
</feature>
<reference evidence="3 4" key="1">
    <citation type="submission" date="2020-03" db="EMBL/GenBank/DDBJ databases">
        <title>Draft genome of Streptomyces sp. ventii, isolated from the Axial Seamount in the Pacific Ocean, and resequencing of the two type strains Streptomyces lonarensis strain NCL 716 and Streptomyces bohaiensis strain 11A07.</title>
        <authorList>
            <person name="Loughran R.M."/>
            <person name="Pfannmuller K.M."/>
            <person name="Wasson B.J."/>
            <person name="Deadmond M.C."/>
            <person name="Paddock B.E."/>
            <person name="Koyack M.J."/>
            <person name="Gallegos D.A."/>
            <person name="Mitchell E.A."/>
            <person name="Ushijima B."/>
            <person name="Saw J.H."/>
            <person name="Mcphail K.L."/>
            <person name="Videau P."/>
        </authorList>
    </citation>
    <scope>NUCLEOTIDE SEQUENCE [LARGE SCALE GENOMIC DNA]</scope>
    <source>
        <strain evidence="3 4">NCL716</strain>
    </source>
</reference>
<proteinExistence type="predicted"/>
<dbReference type="InterPro" id="IPR032466">
    <property type="entry name" value="Metal_Hydrolase"/>
</dbReference>
<gene>
    <name evidence="3" type="ORF">HCN56_04445</name>
</gene>
<sequence length="308" mass="34275">MPAEPEVCRAYMRRLAVEAPSYLRIFAGGWCRTFGADPVPYRQALNEDRLLDAVDILVEGLGDGFTLDAYLAELDENGIGHQVVHGVPAAFGTGSDVNDLLAGLAARAPQRLQAWLGLSLRDPDEALREVLSCPDRGLRGITVNPFLDDADPVDERYIPVFAAAEELSLPVWLHTGHHFASDRPLDRCSWWHVDRLAIRHPGLDIVVGHAGWPWLRELTAVAQRHRRVHLEISSHRPRHFTVPGSGWEPLMLAGRTTISRKIMFGSCAAIHEEPISRLVDEVRQLDLGEDVEQAWLSGNARRLLGLEP</sequence>
<evidence type="ECO:0000313" key="3">
    <source>
        <dbReference type="EMBL" id="NJQ04848.1"/>
    </source>
</evidence>
<dbReference type="Gene3D" id="3.20.20.140">
    <property type="entry name" value="Metal-dependent hydrolases"/>
    <property type="match status" value="1"/>
</dbReference>
<evidence type="ECO:0000313" key="4">
    <source>
        <dbReference type="Proteomes" id="UP000578686"/>
    </source>
</evidence>
<evidence type="ECO:0000259" key="2">
    <source>
        <dbReference type="Pfam" id="PF04909"/>
    </source>
</evidence>
<dbReference type="InterPro" id="IPR006680">
    <property type="entry name" value="Amidohydro-rel"/>
</dbReference>
<dbReference type="EMBL" id="JAAVJD010000017">
    <property type="protein sequence ID" value="NJQ04848.1"/>
    <property type="molecule type" value="Genomic_DNA"/>
</dbReference>
<dbReference type="GO" id="GO:0016787">
    <property type="term" value="F:hydrolase activity"/>
    <property type="evidence" value="ECO:0007669"/>
    <property type="project" value="UniProtKB-KW"/>
</dbReference>
<dbReference type="PANTHER" id="PTHR21240">
    <property type="entry name" value="2-AMINO-3-CARBOXYLMUCONATE-6-SEMIALDEHYDE DECARBOXYLASE"/>
    <property type="match status" value="1"/>
</dbReference>
<dbReference type="PANTHER" id="PTHR21240:SF19">
    <property type="entry name" value="CATALYTIC_ HYDROLASE"/>
    <property type="match status" value="1"/>
</dbReference>
<dbReference type="SUPFAM" id="SSF51556">
    <property type="entry name" value="Metallo-dependent hydrolases"/>
    <property type="match status" value="1"/>
</dbReference>
<keyword evidence="4" id="KW-1185">Reference proteome</keyword>
<dbReference type="Proteomes" id="UP000578686">
    <property type="component" value="Unassembled WGS sequence"/>
</dbReference>
<name>A0A7X6CYE8_9ACTN</name>
<keyword evidence="3" id="KW-0378">Hydrolase</keyword>
<evidence type="ECO:0000256" key="1">
    <source>
        <dbReference type="ARBA" id="ARBA00023239"/>
    </source>
</evidence>
<dbReference type="AlphaFoldDB" id="A0A7X6CYE8"/>
<organism evidence="3 4">
    <name type="scientific">Streptomyces lonarensis</name>
    <dbReference type="NCBI Taxonomy" id="700599"/>
    <lineage>
        <taxon>Bacteria</taxon>
        <taxon>Bacillati</taxon>
        <taxon>Actinomycetota</taxon>
        <taxon>Actinomycetes</taxon>
        <taxon>Kitasatosporales</taxon>
        <taxon>Streptomycetaceae</taxon>
        <taxon>Streptomyces</taxon>
    </lineage>
</organism>
<accession>A0A7X6CYE8</accession>
<dbReference type="RefSeq" id="WP_167968148.1">
    <property type="nucleotide sequence ID" value="NZ_BHZG01000046.1"/>
</dbReference>
<dbReference type="InterPro" id="IPR032465">
    <property type="entry name" value="ACMSD"/>
</dbReference>
<dbReference type="GO" id="GO:0016831">
    <property type="term" value="F:carboxy-lyase activity"/>
    <property type="evidence" value="ECO:0007669"/>
    <property type="project" value="InterPro"/>
</dbReference>
<dbReference type="Pfam" id="PF04909">
    <property type="entry name" value="Amidohydro_2"/>
    <property type="match status" value="1"/>
</dbReference>
<keyword evidence="1" id="KW-0456">Lyase</keyword>
<protein>
    <submittedName>
        <fullName evidence="3">Amidohydrolase family protein</fullName>
    </submittedName>
</protein>
<comment type="caution">
    <text evidence="3">The sequence shown here is derived from an EMBL/GenBank/DDBJ whole genome shotgun (WGS) entry which is preliminary data.</text>
</comment>